<dbReference type="InterPro" id="IPR002528">
    <property type="entry name" value="MATE_fam"/>
</dbReference>
<feature type="transmembrane region" description="Helical" evidence="13">
    <location>
        <begin position="90"/>
        <end position="113"/>
    </location>
</feature>
<comment type="function">
    <text evidence="1">Multidrug efflux pump.</text>
</comment>
<keyword evidence="5" id="KW-0813">Transport</keyword>
<comment type="subcellular location">
    <subcellularLocation>
        <location evidence="2">Cell membrane</location>
        <topology evidence="2">Multi-pass membrane protein</topology>
    </subcellularLocation>
</comment>
<gene>
    <name evidence="14" type="ORF">JW886_00275</name>
</gene>
<evidence type="ECO:0000313" key="15">
    <source>
        <dbReference type="Proteomes" id="UP000663608"/>
    </source>
</evidence>
<feature type="transmembrane region" description="Helical" evidence="13">
    <location>
        <begin position="125"/>
        <end position="146"/>
    </location>
</feature>
<dbReference type="InterPro" id="IPR050222">
    <property type="entry name" value="MATE_MdtK"/>
</dbReference>
<feature type="transmembrane region" description="Helical" evidence="13">
    <location>
        <begin position="158"/>
        <end position="176"/>
    </location>
</feature>
<keyword evidence="6" id="KW-0050">Antiport</keyword>
<evidence type="ECO:0000256" key="6">
    <source>
        <dbReference type="ARBA" id="ARBA00022449"/>
    </source>
</evidence>
<feature type="transmembrane region" description="Helical" evidence="13">
    <location>
        <begin position="340"/>
        <end position="360"/>
    </location>
</feature>
<organism evidence="14 15">
    <name type="scientific">Lactococcus taiwanensis</name>
    <dbReference type="NCBI Taxonomy" id="1151742"/>
    <lineage>
        <taxon>Bacteria</taxon>
        <taxon>Bacillati</taxon>
        <taxon>Bacillota</taxon>
        <taxon>Bacilli</taxon>
        <taxon>Lactobacillales</taxon>
        <taxon>Streptococcaceae</taxon>
        <taxon>Lactococcus</taxon>
    </lineage>
</organism>
<dbReference type="GO" id="GO:0005886">
    <property type="term" value="C:plasma membrane"/>
    <property type="evidence" value="ECO:0007669"/>
    <property type="project" value="UniProtKB-SubCell"/>
</dbReference>
<dbReference type="PIRSF" id="PIRSF006603">
    <property type="entry name" value="DinF"/>
    <property type="match status" value="1"/>
</dbReference>
<keyword evidence="10" id="KW-0406">Ion transport</keyword>
<dbReference type="Proteomes" id="UP000663608">
    <property type="component" value="Chromosome"/>
</dbReference>
<feature type="transmembrane region" description="Helical" evidence="13">
    <location>
        <begin position="372"/>
        <end position="394"/>
    </location>
</feature>
<keyword evidence="7" id="KW-1003">Cell membrane</keyword>
<dbReference type="GO" id="GO:0042910">
    <property type="term" value="F:xenobiotic transmembrane transporter activity"/>
    <property type="evidence" value="ECO:0007669"/>
    <property type="project" value="InterPro"/>
</dbReference>
<feature type="transmembrane region" description="Helical" evidence="13">
    <location>
        <begin position="234"/>
        <end position="251"/>
    </location>
</feature>
<dbReference type="InterPro" id="IPR048279">
    <property type="entry name" value="MdtK-like"/>
</dbReference>
<dbReference type="NCBIfam" id="TIGR00797">
    <property type="entry name" value="matE"/>
    <property type="match status" value="1"/>
</dbReference>
<protein>
    <recommendedName>
        <fullName evidence="4">Probable multidrug resistance protein NorM</fullName>
    </recommendedName>
    <alternativeName>
        <fullName evidence="12">Multidrug-efflux transporter</fullName>
    </alternativeName>
</protein>
<evidence type="ECO:0000256" key="1">
    <source>
        <dbReference type="ARBA" id="ARBA00003408"/>
    </source>
</evidence>
<dbReference type="KEGG" id="lti:JW886_00275"/>
<proteinExistence type="inferred from homology"/>
<evidence type="ECO:0000256" key="11">
    <source>
        <dbReference type="ARBA" id="ARBA00023136"/>
    </source>
</evidence>
<feature type="transmembrane region" description="Helical" evidence="13">
    <location>
        <begin position="302"/>
        <end position="320"/>
    </location>
</feature>
<comment type="similarity">
    <text evidence="3">Belongs to the multi antimicrobial extrusion (MATE) (TC 2.A.66.1) family.</text>
</comment>
<feature type="transmembrane region" description="Helical" evidence="13">
    <location>
        <begin position="52"/>
        <end position="69"/>
    </location>
</feature>
<evidence type="ECO:0000256" key="5">
    <source>
        <dbReference type="ARBA" id="ARBA00022448"/>
    </source>
</evidence>
<evidence type="ECO:0000256" key="2">
    <source>
        <dbReference type="ARBA" id="ARBA00004651"/>
    </source>
</evidence>
<evidence type="ECO:0000256" key="10">
    <source>
        <dbReference type="ARBA" id="ARBA00023065"/>
    </source>
</evidence>
<dbReference type="PANTHER" id="PTHR43298:SF2">
    <property type="entry name" value="FMN_FAD EXPORTER YEEO-RELATED"/>
    <property type="match status" value="1"/>
</dbReference>
<evidence type="ECO:0000256" key="3">
    <source>
        <dbReference type="ARBA" id="ARBA00010199"/>
    </source>
</evidence>
<dbReference type="PANTHER" id="PTHR43298">
    <property type="entry name" value="MULTIDRUG RESISTANCE PROTEIN NORM-RELATED"/>
    <property type="match status" value="1"/>
</dbReference>
<dbReference type="GO" id="GO:0015297">
    <property type="term" value="F:antiporter activity"/>
    <property type="evidence" value="ECO:0007669"/>
    <property type="project" value="UniProtKB-KW"/>
</dbReference>
<dbReference type="EMBL" id="CP070872">
    <property type="protein sequence ID" value="QSE76772.1"/>
    <property type="molecule type" value="Genomic_DNA"/>
</dbReference>
<dbReference type="RefSeq" id="WP_205872019.1">
    <property type="nucleotide sequence ID" value="NZ_CP070872.1"/>
</dbReference>
<evidence type="ECO:0000256" key="7">
    <source>
        <dbReference type="ARBA" id="ARBA00022475"/>
    </source>
</evidence>
<evidence type="ECO:0000256" key="9">
    <source>
        <dbReference type="ARBA" id="ARBA00022989"/>
    </source>
</evidence>
<feature type="transmembrane region" description="Helical" evidence="13">
    <location>
        <begin position="271"/>
        <end position="290"/>
    </location>
</feature>
<name>A0AA45KG64_9LACT</name>
<reference evidence="14 15" key="1">
    <citation type="submission" date="2021-02" db="EMBL/GenBank/DDBJ databases">
        <title>Complete genome sequence of Lactococcus lactis strain K_LL004.</title>
        <authorList>
            <person name="Kim H.B."/>
        </authorList>
    </citation>
    <scope>NUCLEOTIDE SEQUENCE [LARGE SCALE GENOMIC DNA]</scope>
    <source>
        <strain evidence="14 15">K_LL004</strain>
    </source>
</reference>
<keyword evidence="15" id="KW-1185">Reference proteome</keyword>
<sequence length="427" mass="46709">MKSNKAILKFAFPAIIENFLQMLVGISDTMIVAHLSLSAVAAVSLANNVITVYQAIFIALGTIVSSLFAKAMADKAVVEQQQLINGAVKLTVLISLGLGVSTLILVAPVLTLLGARGEVHVLGQLYLSLVGGLIGLLGLMTTFGALLRASGNTKTPMWASLFANVLNLIFSIFFIFVLHWGVWGTALGAVLARGFGVLYLYQKLHTHRPNRGFYKVKIEKALIRLTLPATGERLAMRLGDLLIMMIIIHLGERVFAGNAIGESITQFNYMPAFGMATVTVILVAQALADEKPQEIKAYVRKTYWLSTLMMGIIGLFIVLLRQPLNLLFTKDLLAIRASNIVILFSFLATFFVTGTTTYTAAFQGLGNAKLPFYATTAGMFGIRLFLGFVLALPLKMGLEGVWLAVLLDNLFRFLFLKFKFDKKLKMM</sequence>
<dbReference type="GO" id="GO:0006811">
    <property type="term" value="P:monoatomic ion transport"/>
    <property type="evidence" value="ECO:0007669"/>
    <property type="project" value="UniProtKB-KW"/>
</dbReference>
<keyword evidence="11 13" id="KW-0472">Membrane</keyword>
<evidence type="ECO:0000256" key="13">
    <source>
        <dbReference type="SAM" id="Phobius"/>
    </source>
</evidence>
<evidence type="ECO:0000256" key="12">
    <source>
        <dbReference type="ARBA" id="ARBA00031636"/>
    </source>
</evidence>
<dbReference type="AlphaFoldDB" id="A0AA45KG64"/>
<keyword evidence="9 13" id="KW-1133">Transmembrane helix</keyword>
<accession>A0AA45KG64</accession>
<evidence type="ECO:0000313" key="14">
    <source>
        <dbReference type="EMBL" id="QSE76772.1"/>
    </source>
</evidence>
<dbReference type="Pfam" id="PF01554">
    <property type="entry name" value="MatE"/>
    <property type="match status" value="2"/>
</dbReference>
<evidence type="ECO:0000256" key="8">
    <source>
        <dbReference type="ARBA" id="ARBA00022692"/>
    </source>
</evidence>
<evidence type="ECO:0000256" key="4">
    <source>
        <dbReference type="ARBA" id="ARBA00020268"/>
    </source>
</evidence>
<keyword evidence="8 13" id="KW-0812">Transmembrane</keyword>
<feature type="transmembrane region" description="Helical" evidence="13">
    <location>
        <begin position="20"/>
        <end position="46"/>
    </location>
</feature>